<dbReference type="AlphaFoldDB" id="A0A9P6TV02"/>
<gene>
    <name evidence="2" type="ORF">BG011_001049</name>
</gene>
<name>A0A9P6TV02_9FUNG</name>
<organism evidence="2 3">
    <name type="scientific">Mortierella polycephala</name>
    <dbReference type="NCBI Taxonomy" id="41804"/>
    <lineage>
        <taxon>Eukaryota</taxon>
        <taxon>Fungi</taxon>
        <taxon>Fungi incertae sedis</taxon>
        <taxon>Mucoromycota</taxon>
        <taxon>Mortierellomycotina</taxon>
        <taxon>Mortierellomycetes</taxon>
        <taxon>Mortierellales</taxon>
        <taxon>Mortierellaceae</taxon>
        <taxon>Mortierella</taxon>
    </lineage>
</organism>
<sequence length="143" mass="16389">MGFLVYDVPDAVRTLSINRPRLTVLGVVTRNDYNRNIHSLGSAINFSIIKALQEVATIPALPPTLLPTTVPDSHPALPRARIPRHRARHSFKQRTRLKQLEPPENMKQYAWKAWKKKLEDPLDRNNDAPKNNGNKQDNKQNKK</sequence>
<feature type="region of interest" description="Disordered" evidence="1">
    <location>
        <begin position="67"/>
        <end position="143"/>
    </location>
</feature>
<feature type="compositionally biased region" description="Basic and acidic residues" evidence="1">
    <location>
        <begin position="116"/>
        <end position="127"/>
    </location>
</feature>
<feature type="compositionally biased region" description="Basic residues" evidence="1">
    <location>
        <begin position="81"/>
        <end position="97"/>
    </location>
</feature>
<dbReference type="OrthoDB" id="2423903at2759"/>
<reference evidence="2" key="1">
    <citation type="journal article" date="2020" name="Fungal Divers.">
        <title>Resolving the Mortierellaceae phylogeny through synthesis of multi-gene phylogenetics and phylogenomics.</title>
        <authorList>
            <person name="Vandepol N."/>
            <person name="Liber J."/>
            <person name="Desiro A."/>
            <person name="Na H."/>
            <person name="Kennedy M."/>
            <person name="Barry K."/>
            <person name="Grigoriev I.V."/>
            <person name="Miller A.N."/>
            <person name="O'Donnell K."/>
            <person name="Stajich J.E."/>
            <person name="Bonito G."/>
        </authorList>
    </citation>
    <scope>NUCLEOTIDE SEQUENCE</scope>
    <source>
        <strain evidence="2">KOD948</strain>
    </source>
</reference>
<protein>
    <submittedName>
        <fullName evidence="2">Uncharacterized protein</fullName>
    </submittedName>
</protein>
<feature type="compositionally biased region" description="Low complexity" evidence="1">
    <location>
        <begin position="67"/>
        <end position="80"/>
    </location>
</feature>
<accession>A0A9P6TV02</accession>
<dbReference type="Proteomes" id="UP000726737">
    <property type="component" value="Unassembled WGS sequence"/>
</dbReference>
<keyword evidence="3" id="KW-1185">Reference proteome</keyword>
<dbReference type="EMBL" id="JAAAJA010001251">
    <property type="protein sequence ID" value="KAG0247706.1"/>
    <property type="molecule type" value="Genomic_DNA"/>
</dbReference>
<comment type="caution">
    <text evidence="2">The sequence shown here is derived from an EMBL/GenBank/DDBJ whole genome shotgun (WGS) entry which is preliminary data.</text>
</comment>
<proteinExistence type="predicted"/>
<evidence type="ECO:0000313" key="3">
    <source>
        <dbReference type="Proteomes" id="UP000726737"/>
    </source>
</evidence>
<evidence type="ECO:0000256" key="1">
    <source>
        <dbReference type="SAM" id="MobiDB-lite"/>
    </source>
</evidence>
<evidence type="ECO:0000313" key="2">
    <source>
        <dbReference type="EMBL" id="KAG0247706.1"/>
    </source>
</evidence>